<reference evidence="2" key="1">
    <citation type="journal article" date="2019" name="Int. J. Syst. Evol. Microbiol.">
        <title>The Global Catalogue of Microorganisms (GCM) 10K type strain sequencing project: providing services to taxonomists for standard genome sequencing and annotation.</title>
        <authorList>
            <consortium name="The Broad Institute Genomics Platform"/>
            <consortium name="The Broad Institute Genome Sequencing Center for Infectious Disease"/>
            <person name="Wu L."/>
            <person name="Ma J."/>
        </authorList>
    </citation>
    <scope>NUCLEOTIDE SEQUENCE [LARGE SCALE GENOMIC DNA]</scope>
    <source>
        <strain evidence="2">CECT 8482</strain>
    </source>
</reference>
<keyword evidence="2" id="KW-1185">Reference proteome</keyword>
<gene>
    <name evidence="1" type="ORF">QWZ10_10510</name>
</gene>
<name>A0ABT8DA00_9RHOB</name>
<evidence type="ECO:0000313" key="1">
    <source>
        <dbReference type="EMBL" id="MDN3712119.1"/>
    </source>
</evidence>
<organism evidence="1 2">
    <name type="scientific">Paracoccus cavernae</name>
    <dbReference type="NCBI Taxonomy" id="1571207"/>
    <lineage>
        <taxon>Bacteria</taxon>
        <taxon>Pseudomonadati</taxon>
        <taxon>Pseudomonadota</taxon>
        <taxon>Alphaproteobacteria</taxon>
        <taxon>Rhodobacterales</taxon>
        <taxon>Paracoccaceae</taxon>
        <taxon>Paracoccus</taxon>
    </lineage>
</organism>
<proteinExistence type="predicted"/>
<dbReference type="Proteomes" id="UP001243846">
    <property type="component" value="Unassembled WGS sequence"/>
</dbReference>
<sequence>MADLSGAQTYSENAGLCIRDLMTHKDGWNIPLPRLDSASWSRFVNLCAEPVALATGGTEPRYRLCGYYSLDDALKEVTSRMLATCDGQIYETAEGRIGILGGAWSEPEVTITADDILSIEMNDGFDPFTAYNVLKGSFVSPDHAYQPTEVAEIRDEASLAVQGERPDQFDVDMCPSSPQLQRLMKIKFAKDRREFSGQIRTNLVGLKARFPKGDGIHTIRLVAPEFGLNGVFEVTAHAFDIEARECTIGVASIANPYGWTAAQEKPLPPGINDILTPDKAPPMISGISLTQEPVLLSGDVRGGKLVVEVANPGRDDLHLRAQVAKGNVAAEGPWPDPQPVWIEMAATRLRMPIRLASTAARDRRFWLSMNPMPLARRLPAFAVSGRIPPMATRSGTTCRRVTMLVRM</sequence>
<dbReference type="EMBL" id="JAUFRC010000001">
    <property type="protein sequence ID" value="MDN3712119.1"/>
    <property type="molecule type" value="Genomic_DNA"/>
</dbReference>
<protein>
    <recommendedName>
        <fullName evidence="3">Tip attachment protein J domain-containing protein</fullName>
    </recommendedName>
</protein>
<evidence type="ECO:0000313" key="2">
    <source>
        <dbReference type="Proteomes" id="UP001243846"/>
    </source>
</evidence>
<accession>A0ABT8DA00</accession>
<comment type="caution">
    <text evidence="1">The sequence shown here is derived from an EMBL/GenBank/DDBJ whole genome shotgun (WGS) entry which is preliminary data.</text>
</comment>
<evidence type="ECO:0008006" key="3">
    <source>
        <dbReference type="Google" id="ProtNLM"/>
    </source>
</evidence>